<dbReference type="AlphaFoldDB" id="A0A024H7J9"/>
<dbReference type="Pfam" id="PF00293">
    <property type="entry name" value="NUDIX"/>
    <property type="match status" value="1"/>
</dbReference>
<dbReference type="InterPro" id="IPR000086">
    <property type="entry name" value="NUDIX_hydrolase_dom"/>
</dbReference>
<dbReference type="InterPro" id="IPR015797">
    <property type="entry name" value="NUDIX_hydrolase-like_dom_sf"/>
</dbReference>
<keyword evidence="4" id="KW-1185">Reference proteome</keyword>
<evidence type="ECO:0000259" key="2">
    <source>
        <dbReference type="PROSITE" id="PS51462"/>
    </source>
</evidence>
<sequence length="429" mass="47372">MAPARSASPLSSRQARASVMGAGLRTDGLDTTDRQNCRGPGPAFQTPDHRHRPAPQIQLRAAHSVPRSPAAANGPLPASIARNRGRGVRQTGTVTVAAPRSVTAAPRTGCFPVPGRSPWKLSLISIILLSRPDPVRPPRRLRIPPAAASRYTGLRQRLYREDHRAAERVSKYRLPHPQVHTIAGKHKQCQRCVWYRIQWDGIVFINVEERLLPARTEPLRSTGSDDGAVFIDGKCCGSTTRSAGPPKRRTPCGAQRKKRGVLRRKMSTINLSLGVRLSSEATPAIPADRIIIAAVVEWRGRIAMFRRSRNLGHDGGRWHCITGFLEAGATPEQQALEELFEETGLQAKDLLDLRRGPDVVIPDGSGTPWLVHTFTALTSQRRLTIDWEHDSYRWTAPHKAKRFANRVGWLDNVLAATGHYPNAVPTPQT</sequence>
<evidence type="ECO:0000313" key="3">
    <source>
        <dbReference type="EMBL" id="CCQ48130.1"/>
    </source>
</evidence>
<evidence type="ECO:0000256" key="1">
    <source>
        <dbReference type="SAM" id="MobiDB-lite"/>
    </source>
</evidence>
<protein>
    <submittedName>
        <fullName evidence="3">NUDIX domain protein</fullName>
    </submittedName>
</protein>
<accession>A0A024H7J9</accession>
<dbReference type="PROSITE" id="PS51462">
    <property type="entry name" value="NUDIX"/>
    <property type="match status" value="1"/>
</dbReference>
<feature type="region of interest" description="Disordered" evidence="1">
    <location>
        <begin position="23"/>
        <end position="89"/>
    </location>
</feature>
<reference evidence="4" key="1">
    <citation type="journal article" date="2014" name="Genome Announc.">
        <title>Genome Sequence of Arthrobacter siccitolerans 4J27, a Xeroprotectant-Producing Desiccation-Tolerant Microorganism.</title>
        <authorList>
            <person name="Manzanera M."/>
            <person name="Santa-Cruz-Calvo L."/>
            <person name="Vilchez J.I."/>
            <person name="Garcia-Fontana C."/>
            <person name="Silva-Castro G.A."/>
            <person name="Calvo C."/>
            <person name="Gonzalez-Lopez J."/>
        </authorList>
    </citation>
    <scope>NUCLEOTIDE SEQUENCE [LARGE SCALE GENOMIC DNA]</scope>
    <source>
        <strain evidence="4">4J27</strain>
    </source>
</reference>
<feature type="domain" description="Nudix hydrolase" evidence="2">
    <location>
        <begin position="283"/>
        <end position="417"/>
    </location>
</feature>
<feature type="compositionally biased region" description="Basic and acidic residues" evidence="1">
    <location>
        <begin position="27"/>
        <end position="36"/>
    </location>
</feature>
<evidence type="ECO:0000313" key="4">
    <source>
        <dbReference type="Proteomes" id="UP000035722"/>
    </source>
</evidence>
<organism evidence="3 4">
    <name type="scientific">Pseudarthrobacter siccitolerans</name>
    <dbReference type="NCBI Taxonomy" id="861266"/>
    <lineage>
        <taxon>Bacteria</taxon>
        <taxon>Bacillati</taxon>
        <taxon>Actinomycetota</taxon>
        <taxon>Actinomycetes</taxon>
        <taxon>Micrococcales</taxon>
        <taxon>Micrococcaceae</taxon>
        <taxon>Pseudarthrobacter</taxon>
    </lineage>
</organism>
<dbReference type="Gene3D" id="3.90.79.10">
    <property type="entry name" value="Nucleoside Triphosphate Pyrophosphohydrolase"/>
    <property type="match status" value="1"/>
</dbReference>
<dbReference type="EMBL" id="CAQI01000053">
    <property type="protein sequence ID" value="CCQ48130.1"/>
    <property type="molecule type" value="Genomic_DNA"/>
</dbReference>
<comment type="caution">
    <text evidence="3">The sequence shown here is derived from an EMBL/GenBank/DDBJ whole genome shotgun (WGS) entry which is preliminary data.</text>
</comment>
<name>A0A024H7J9_9MICC</name>
<dbReference type="STRING" id="861266.ARTSIC4J27_4127"/>
<dbReference type="SUPFAM" id="SSF55811">
    <property type="entry name" value="Nudix"/>
    <property type="match status" value="1"/>
</dbReference>
<proteinExistence type="predicted"/>
<dbReference type="Proteomes" id="UP000035722">
    <property type="component" value="Unassembled WGS sequence"/>
</dbReference>
<gene>
    <name evidence="3" type="ORF">ARTSIC4J27_4127</name>
</gene>